<organism evidence="1 2">
    <name type="scientific">Lactuca virosa</name>
    <dbReference type="NCBI Taxonomy" id="75947"/>
    <lineage>
        <taxon>Eukaryota</taxon>
        <taxon>Viridiplantae</taxon>
        <taxon>Streptophyta</taxon>
        <taxon>Embryophyta</taxon>
        <taxon>Tracheophyta</taxon>
        <taxon>Spermatophyta</taxon>
        <taxon>Magnoliopsida</taxon>
        <taxon>eudicotyledons</taxon>
        <taxon>Gunneridae</taxon>
        <taxon>Pentapetalae</taxon>
        <taxon>asterids</taxon>
        <taxon>campanulids</taxon>
        <taxon>Asterales</taxon>
        <taxon>Asteraceae</taxon>
        <taxon>Cichorioideae</taxon>
        <taxon>Cichorieae</taxon>
        <taxon>Lactucinae</taxon>
        <taxon>Lactuca</taxon>
    </lineage>
</organism>
<protein>
    <submittedName>
        <fullName evidence="1">Uncharacterized protein</fullName>
    </submittedName>
</protein>
<comment type="caution">
    <text evidence="1">The sequence shown here is derived from an EMBL/GenBank/DDBJ whole genome shotgun (WGS) entry which is preliminary data.</text>
</comment>
<dbReference type="AlphaFoldDB" id="A0AAU9PV88"/>
<gene>
    <name evidence="1" type="ORF">LVIROSA_LOCUS38753</name>
</gene>
<evidence type="ECO:0000313" key="1">
    <source>
        <dbReference type="EMBL" id="CAH1453512.1"/>
    </source>
</evidence>
<proteinExistence type="predicted"/>
<dbReference type="Proteomes" id="UP001157418">
    <property type="component" value="Unassembled WGS sequence"/>
</dbReference>
<reference evidence="1 2" key="1">
    <citation type="submission" date="2022-01" db="EMBL/GenBank/DDBJ databases">
        <authorList>
            <person name="Xiong W."/>
            <person name="Schranz E."/>
        </authorList>
    </citation>
    <scope>NUCLEOTIDE SEQUENCE [LARGE SCALE GENOMIC DNA]</scope>
</reference>
<name>A0AAU9PV88_9ASTR</name>
<dbReference type="EMBL" id="CAKMRJ010005745">
    <property type="protein sequence ID" value="CAH1453512.1"/>
    <property type="molecule type" value="Genomic_DNA"/>
</dbReference>
<keyword evidence="2" id="KW-1185">Reference proteome</keyword>
<accession>A0AAU9PV88</accession>
<evidence type="ECO:0000313" key="2">
    <source>
        <dbReference type="Proteomes" id="UP001157418"/>
    </source>
</evidence>
<sequence>MWYVGAANMADPSDDFRSSSSRCRYVSKEKKCETHFLFFSDSNRNPFSSESSFSNVSVGAARAAQAVFGCFSFDSGSICEGEENSWPDGARQAETAAPVRVFVVVLDRRRGRCEGTNKQAVTTIYQQKSMGHDRGSSSGNHENKTKFVLDCNLIGRKKKGKNGCNLELDVSNKDNLKAWKLIAG</sequence>